<organism evidence="3 4">
    <name type="scientific">bacterium (Candidatus Gribaldobacteria) CG23_combo_of_CG06-09_8_20_14_all_37_87_8</name>
    <dbReference type="NCBI Taxonomy" id="2014278"/>
    <lineage>
        <taxon>Bacteria</taxon>
        <taxon>Candidatus Gribaldobacteria</taxon>
    </lineage>
</organism>
<dbReference type="SUPFAM" id="SSF51735">
    <property type="entry name" value="NAD(P)-binding Rossmann-fold domains"/>
    <property type="match status" value="1"/>
</dbReference>
<sequence>MSRNHTEKFQNENLKRFTVLVTGAAGFIGSHLVDELVVLNHQVIAVDDLSGGYKENVNPNAIFIQASVVDYNFINKIFDQYRPRFVYHLAAYAAEGLSHFIRRFNYTNNLVGTANIVNACVNYNTKHLVFTSSIAVYGGLTPPVTEKMTPQPEDPYGIAKYAAEQDIKLAWEMFGLPYTIFRPHNVYGERQNVADRYRNVIGIFMNQLMLNKPLTVFGNGEQSRGFTYIKDISGILAKAPLNPKAKNQIFNLGAEQPITINQLIVILNKVMGVEPIIRYLPARHEVMHAFASHQKVRRAFHLTDGEETPIELGLTKMWHWVRCNGARKTPKFKNIEIEKNIPSIWLKN</sequence>
<dbReference type="InterPro" id="IPR036291">
    <property type="entry name" value="NAD(P)-bd_dom_sf"/>
</dbReference>
<evidence type="ECO:0000313" key="4">
    <source>
        <dbReference type="Proteomes" id="UP000230447"/>
    </source>
</evidence>
<dbReference type="EMBL" id="PCSB01000017">
    <property type="protein sequence ID" value="PIP31928.1"/>
    <property type="molecule type" value="Genomic_DNA"/>
</dbReference>
<dbReference type="Proteomes" id="UP000230447">
    <property type="component" value="Unassembled WGS sequence"/>
</dbReference>
<comment type="similarity">
    <text evidence="1">Belongs to the NAD(P)-dependent epimerase/dehydratase family.</text>
</comment>
<evidence type="ECO:0000256" key="1">
    <source>
        <dbReference type="ARBA" id="ARBA00007637"/>
    </source>
</evidence>
<gene>
    <name evidence="3" type="ORF">COX24_00895</name>
</gene>
<dbReference type="AlphaFoldDB" id="A0A2G9ZHW2"/>
<protein>
    <submittedName>
        <fullName evidence="3">UDP-glucose 4-epimerase</fullName>
    </submittedName>
</protein>
<dbReference type="Gene3D" id="3.40.50.720">
    <property type="entry name" value="NAD(P)-binding Rossmann-like Domain"/>
    <property type="match status" value="1"/>
</dbReference>
<accession>A0A2G9ZHW2</accession>
<reference evidence="3 4" key="1">
    <citation type="submission" date="2017-09" db="EMBL/GenBank/DDBJ databases">
        <title>Depth-based differentiation of microbial function through sediment-hosted aquifers and enrichment of novel symbionts in the deep terrestrial subsurface.</title>
        <authorList>
            <person name="Probst A.J."/>
            <person name="Ladd B."/>
            <person name="Jarett J.K."/>
            <person name="Geller-Mcgrath D.E."/>
            <person name="Sieber C.M."/>
            <person name="Emerson J.B."/>
            <person name="Anantharaman K."/>
            <person name="Thomas B.C."/>
            <person name="Malmstrom R."/>
            <person name="Stieglmeier M."/>
            <person name="Klingl A."/>
            <person name="Woyke T."/>
            <person name="Ryan C.M."/>
            <person name="Banfield J.F."/>
        </authorList>
    </citation>
    <scope>NUCLEOTIDE SEQUENCE [LARGE SCALE GENOMIC DNA]</scope>
    <source>
        <strain evidence="3">CG23_combo_of_CG06-09_8_20_14_all_37_87_8</strain>
    </source>
</reference>
<proteinExistence type="inferred from homology"/>
<feature type="domain" description="NAD-dependent epimerase/dehydratase" evidence="2">
    <location>
        <begin position="19"/>
        <end position="253"/>
    </location>
</feature>
<evidence type="ECO:0000313" key="3">
    <source>
        <dbReference type="EMBL" id="PIP31928.1"/>
    </source>
</evidence>
<evidence type="ECO:0000259" key="2">
    <source>
        <dbReference type="Pfam" id="PF01370"/>
    </source>
</evidence>
<comment type="caution">
    <text evidence="3">The sequence shown here is derived from an EMBL/GenBank/DDBJ whole genome shotgun (WGS) entry which is preliminary data.</text>
</comment>
<dbReference type="PANTHER" id="PTHR43000">
    <property type="entry name" value="DTDP-D-GLUCOSE 4,6-DEHYDRATASE-RELATED"/>
    <property type="match status" value="1"/>
</dbReference>
<name>A0A2G9ZHW2_9BACT</name>
<dbReference type="InterPro" id="IPR001509">
    <property type="entry name" value="Epimerase_deHydtase"/>
</dbReference>
<dbReference type="Pfam" id="PF01370">
    <property type="entry name" value="Epimerase"/>
    <property type="match status" value="1"/>
</dbReference>